<feature type="compositionally biased region" description="Basic and acidic residues" evidence="1">
    <location>
        <begin position="58"/>
        <end position="76"/>
    </location>
</feature>
<feature type="compositionally biased region" description="Basic and acidic residues" evidence="1">
    <location>
        <begin position="24"/>
        <end position="43"/>
    </location>
</feature>
<dbReference type="Proteomes" id="UP000274756">
    <property type="component" value="Unassembled WGS sequence"/>
</dbReference>
<dbReference type="PANTHER" id="PTHR13468:SF1">
    <property type="entry name" value="PROTEIN DEK"/>
    <property type="match status" value="1"/>
</dbReference>
<accession>A0A0N4U731</accession>
<evidence type="ECO:0000313" key="3">
    <source>
        <dbReference type="Proteomes" id="UP000038040"/>
    </source>
</evidence>
<dbReference type="AlphaFoldDB" id="A0A0N4U731"/>
<feature type="compositionally biased region" description="Polar residues" evidence="1">
    <location>
        <begin position="1"/>
        <end position="10"/>
    </location>
</feature>
<evidence type="ECO:0000313" key="4">
    <source>
        <dbReference type="Proteomes" id="UP000274756"/>
    </source>
</evidence>
<feature type="compositionally biased region" description="Basic residues" evidence="1">
    <location>
        <begin position="253"/>
        <end position="263"/>
    </location>
</feature>
<dbReference type="GO" id="GO:0006325">
    <property type="term" value="P:chromatin organization"/>
    <property type="evidence" value="ECO:0007669"/>
    <property type="project" value="InterPro"/>
</dbReference>
<reference evidence="5" key="1">
    <citation type="submission" date="2017-02" db="UniProtKB">
        <authorList>
            <consortium name="WormBaseParasite"/>
        </authorList>
    </citation>
    <scope>IDENTIFICATION</scope>
</reference>
<feature type="compositionally biased region" description="Basic and acidic residues" evidence="1">
    <location>
        <begin position="265"/>
        <end position="313"/>
    </location>
</feature>
<protein>
    <submittedName>
        <fullName evidence="5">DEK_C domain-containing protein</fullName>
    </submittedName>
</protein>
<feature type="region of interest" description="Disordered" evidence="1">
    <location>
        <begin position="1"/>
        <end position="80"/>
    </location>
</feature>
<evidence type="ECO:0000256" key="1">
    <source>
        <dbReference type="SAM" id="MobiDB-lite"/>
    </source>
</evidence>
<keyword evidence="4" id="KW-1185">Reference proteome</keyword>
<dbReference type="GO" id="GO:0005634">
    <property type="term" value="C:nucleus"/>
    <property type="evidence" value="ECO:0007669"/>
    <property type="project" value="TreeGrafter"/>
</dbReference>
<feature type="compositionally biased region" description="Polar residues" evidence="1">
    <location>
        <begin position="46"/>
        <end position="57"/>
    </location>
</feature>
<dbReference type="InterPro" id="IPR044198">
    <property type="entry name" value="DEK"/>
</dbReference>
<dbReference type="GO" id="GO:0003677">
    <property type="term" value="F:DNA binding"/>
    <property type="evidence" value="ECO:0007669"/>
    <property type="project" value="InterPro"/>
</dbReference>
<dbReference type="WBParaSite" id="DME_0000277401-mRNA-1">
    <property type="protein sequence ID" value="DME_0000277401-mRNA-1"/>
    <property type="gene ID" value="DME_0000277401"/>
</dbReference>
<dbReference type="OrthoDB" id="10248551at2759"/>
<name>A0A0N4U731_DRAME</name>
<dbReference type="EMBL" id="UYYG01000001">
    <property type="protein sequence ID" value="VDN50030.1"/>
    <property type="molecule type" value="Genomic_DNA"/>
</dbReference>
<dbReference type="Proteomes" id="UP000038040">
    <property type="component" value="Unplaced"/>
</dbReference>
<dbReference type="Gene3D" id="1.10.10.60">
    <property type="entry name" value="Homeodomain-like"/>
    <property type="match status" value="1"/>
</dbReference>
<evidence type="ECO:0000313" key="5">
    <source>
        <dbReference type="WBParaSite" id="DME_0000277401-mRNA-1"/>
    </source>
</evidence>
<dbReference type="GO" id="GO:2000779">
    <property type="term" value="P:regulation of double-strand break repair"/>
    <property type="evidence" value="ECO:0007669"/>
    <property type="project" value="TreeGrafter"/>
</dbReference>
<evidence type="ECO:0000313" key="2">
    <source>
        <dbReference type="EMBL" id="VDN50030.1"/>
    </source>
</evidence>
<feature type="region of interest" description="Disordered" evidence="1">
    <location>
        <begin position="231"/>
        <end position="330"/>
    </location>
</feature>
<reference evidence="2 4" key="2">
    <citation type="submission" date="2018-11" db="EMBL/GenBank/DDBJ databases">
        <authorList>
            <consortium name="Pathogen Informatics"/>
        </authorList>
    </citation>
    <scope>NUCLEOTIDE SEQUENCE [LARGE SCALE GENOMIC DNA]</scope>
</reference>
<sequence>MEEMSSSAVGENSVEEDSEQLNESNKKENAVVENKCDEVKEETVLPQANETAENTDSPENKKDGEKDEKSEIETKSRKSMRRLQVLDESVILKGKRERHAVVRTVAAVTPKKTTNEPSGSGTPLGEIEYVKQSMSKVNSDQPIIWLHKLCYGGPGSATTRRRDIRKFNGFSFDLIAPEFDRKKALAMKCKNSELHVIRRILGTDHGLNKEEMVLNILRFLVKPYDSGKKLPIISRRKSSSHKGSKKSQSSSKVVKKRARKSNKTAKGDYEGAKKDSSTDFDNDGEKYGDKDSSTDNENDSDKTNAKDRGAERKSMKRKARWGKDGPTDDEVNEAINSTLKSVSLVECTMKQMCIRFYILPVIDFWDSFYPNSLAKLSWLSGIVALICVEHRWFWQSHGIGMVPIGQLLAPKISNCANGDLAKAVDSSRSFKVFKLQNAPPGINVLCSFFH</sequence>
<dbReference type="PANTHER" id="PTHR13468">
    <property type="entry name" value="DEK PROTEIN"/>
    <property type="match status" value="1"/>
</dbReference>
<feature type="compositionally biased region" description="Basic residues" evidence="1">
    <location>
        <begin position="234"/>
        <end position="245"/>
    </location>
</feature>
<proteinExistence type="predicted"/>
<dbReference type="STRING" id="318479.A0A0N4U731"/>
<dbReference type="GO" id="GO:0042393">
    <property type="term" value="F:histone binding"/>
    <property type="evidence" value="ECO:0007669"/>
    <property type="project" value="TreeGrafter"/>
</dbReference>
<gene>
    <name evidence="2" type="ORF">DME_LOCUS3</name>
</gene>
<organism evidence="3 5">
    <name type="scientific">Dracunculus medinensis</name>
    <name type="common">Guinea worm</name>
    <dbReference type="NCBI Taxonomy" id="318479"/>
    <lineage>
        <taxon>Eukaryota</taxon>
        <taxon>Metazoa</taxon>
        <taxon>Ecdysozoa</taxon>
        <taxon>Nematoda</taxon>
        <taxon>Chromadorea</taxon>
        <taxon>Rhabditida</taxon>
        <taxon>Spirurina</taxon>
        <taxon>Dracunculoidea</taxon>
        <taxon>Dracunculidae</taxon>
        <taxon>Dracunculus</taxon>
    </lineage>
</organism>